<dbReference type="InterPro" id="IPR036397">
    <property type="entry name" value="RNaseH_sf"/>
</dbReference>
<gene>
    <name evidence="26" type="ORF">Ptr86124_012146</name>
</gene>
<evidence type="ECO:0000256" key="4">
    <source>
        <dbReference type="ARBA" id="ARBA00022670"/>
    </source>
</evidence>
<dbReference type="EMBL" id="NRDI02000023">
    <property type="protein sequence ID" value="KAI1508847.1"/>
    <property type="molecule type" value="Genomic_DNA"/>
</dbReference>
<keyword evidence="27" id="KW-1185">Reference proteome</keyword>
<reference evidence="27" key="1">
    <citation type="journal article" date="2022" name="Microb. Genom.">
        <title>A global pangenome for the wheat fungal pathogen Pyrenophora tritici-repentis and prediction of effector protein structural homology.</title>
        <authorList>
            <person name="Moolhuijzen P.M."/>
            <person name="See P.T."/>
            <person name="Shi G."/>
            <person name="Powell H.R."/>
            <person name="Cockram J."/>
            <person name="Jorgensen L.N."/>
            <person name="Benslimane H."/>
            <person name="Strelkov S.E."/>
            <person name="Turner J."/>
            <person name="Liu Z."/>
            <person name="Moffat C.S."/>
        </authorList>
    </citation>
    <scope>NUCLEOTIDE SEQUENCE [LARGE SCALE GENOMIC DNA]</scope>
</reference>
<sequence>MSTDCTNKQTIKPSLINRWILDPGSNTHVTNTRAYGWKKRADGKGEVVKAGNQELQIQEWGDVVLLTDTPTGTQQIELTYVAYVPGFLTNVVGLSRCRSVGIHFDSGRDCLYQRRWNNVISKLQYMGGHWLIDSDSMERPDADSLLAASAHAHKKPSYEPRKQLQLTPEEAHIMWGHAGRQAIDHLPRSVDGLQLVDGDPAPKWKNCEICIQSKLTKLVSRRPPREPATRPFERISIDLVQLLERGEHCYNGDQYLFHMVDQDTKWHEGSCIPDKTKATLTRVFKRLLAKIERQYDSQVVTIRLDMEAGYVELLEICRDLGIALEPRATEAQNGGIERAGKSIVIRGRAIRLHAGLPKEYANECVMSAIYLLNRTPVEAIDWRCPYTKVKGVKPSVAHLEVIGARAYVLNEKLPRGAKLDSRALIGHLVGFDSTNIFRVWLPSIGRVIRTRDVVFVRSKLCDGQGQYAEKSYVREIAEVLDIEETPDYSNILTEQLSSPGIEEEGENENNEEEENAEEIGDTIHVQILPNRKQGSTQQKTTTALMTPDATPESPELTQLTGESLTDHLMDDTSWGRGYALAPEGEEPDRTSNNAARREEISSQVSEQFIVKGKRFRKPVNLGTYLATFAACINPTAPAKLLSEAPKIRLHRDQLPAEPKRWKDLDQHPFGAEFKKASRKEINGCIQRSCFRQAARVSELIDAEILPLMWVFTYKFDEDGYLYKFKARLVVRGDLQQDYGDTYAATLAAKIFRCLIAMAASFDLELYQYDVLNAFLNAELDRPTYVRCPEGYESELGQLLELKRALYGLRDAPRLWYKHLTATLEKLGLQQVPGVPCLFSNDSLIVFFFVDDIVVAVASKNKDVYRQFDQQLRAAYDVRFLGELKWFLGIRVIRDRSQKKIWLMQDSFIDKVAAKYNIAQESTKYPAVPLVDGNIGLSTEEPDEQRTKLYQELVGSLAYIATYTRPDVAQTHSELSRYLQNPGQKHVSAAYHAWKYLIGQKRLAIGAHGDQSSRTIYTGSSLGSAETEPLFYGASDAAFADDLPTRRSSQGYLFMLYGMPIDWKATLQRSVTKSTTEAELLALSTAASELQAWNRLFKHIKLDLEMVPTIYCDNLQTVGVVTKHEDKLFTRLRHVDVHQHWLRQEVADGRISVQWKPTNLMPADGLTKILVRQKHAEFVRQLGLRDVKVCLLKAEGLDSPDPASLTHWY</sequence>
<dbReference type="Pfam" id="PF22936">
    <property type="entry name" value="Pol_BBD"/>
    <property type="match status" value="1"/>
</dbReference>
<evidence type="ECO:0000256" key="19">
    <source>
        <dbReference type="ARBA" id="ARBA00023125"/>
    </source>
</evidence>
<dbReference type="InterPro" id="IPR012337">
    <property type="entry name" value="RNaseH-like_sf"/>
</dbReference>
<evidence type="ECO:0000256" key="17">
    <source>
        <dbReference type="ARBA" id="ARBA00022932"/>
    </source>
</evidence>
<dbReference type="InterPro" id="IPR039537">
    <property type="entry name" value="Retrotran_Ty1/copia-like"/>
</dbReference>
<dbReference type="GO" id="GO:0005524">
    <property type="term" value="F:ATP binding"/>
    <property type="evidence" value="ECO:0007669"/>
    <property type="project" value="UniProtKB-KW"/>
</dbReference>
<dbReference type="GO" id="GO:0004519">
    <property type="term" value="F:endonuclease activity"/>
    <property type="evidence" value="ECO:0007669"/>
    <property type="project" value="UniProtKB-KW"/>
</dbReference>
<keyword evidence="3" id="KW-1188">Viral release from host cell</keyword>
<keyword evidence="16" id="KW-0695">RNA-directed DNA polymerase</keyword>
<keyword evidence="10" id="KW-0255">Endonuclease</keyword>
<dbReference type="GO" id="GO:0003887">
    <property type="term" value="F:DNA-directed DNA polymerase activity"/>
    <property type="evidence" value="ECO:0007669"/>
    <property type="project" value="UniProtKB-KW"/>
</dbReference>
<evidence type="ECO:0000313" key="27">
    <source>
        <dbReference type="Proteomes" id="UP000249757"/>
    </source>
</evidence>
<dbReference type="GO" id="GO:0003964">
    <property type="term" value="F:RNA-directed DNA polymerase activity"/>
    <property type="evidence" value="ECO:0007669"/>
    <property type="project" value="UniProtKB-KW"/>
</dbReference>
<evidence type="ECO:0000256" key="15">
    <source>
        <dbReference type="ARBA" id="ARBA00022908"/>
    </source>
</evidence>
<dbReference type="GO" id="GO:0032196">
    <property type="term" value="P:transposition"/>
    <property type="evidence" value="ECO:0007669"/>
    <property type="project" value="UniProtKB-KW"/>
</dbReference>
<comment type="catalytic activity">
    <reaction evidence="23">
        <text>DNA(n) + a 2'-deoxyribonucleoside 5'-triphosphate = DNA(n+1) + diphosphate</text>
        <dbReference type="Rhea" id="RHEA:22508"/>
        <dbReference type="Rhea" id="RHEA-COMP:17339"/>
        <dbReference type="Rhea" id="RHEA-COMP:17340"/>
        <dbReference type="ChEBI" id="CHEBI:33019"/>
        <dbReference type="ChEBI" id="CHEBI:61560"/>
        <dbReference type="ChEBI" id="CHEBI:173112"/>
        <dbReference type="EC" id="2.7.7.7"/>
    </reaction>
</comment>
<evidence type="ECO:0000313" key="26">
    <source>
        <dbReference type="EMBL" id="KAI1508847.1"/>
    </source>
</evidence>
<dbReference type="SUPFAM" id="SSF53098">
    <property type="entry name" value="Ribonuclease H-like"/>
    <property type="match status" value="1"/>
</dbReference>
<dbReference type="InterPro" id="IPR057670">
    <property type="entry name" value="SH3_retrovirus"/>
</dbReference>
<feature type="region of interest" description="Disordered" evidence="24">
    <location>
        <begin position="495"/>
        <end position="556"/>
    </location>
</feature>
<evidence type="ECO:0000256" key="20">
    <source>
        <dbReference type="ARBA" id="ARBA00023172"/>
    </source>
</evidence>
<dbReference type="PROSITE" id="PS50994">
    <property type="entry name" value="INTEGRASE"/>
    <property type="match status" value="1"/>
</dbReference>
<dbReference type="Pfam" id="PF07727">
    <property type="entry name" value="RVT_2"/>
    <property type="match status" value="1"/>
</dbReference>
<feature type="domain" description="Integrase catalytic" evidence="25">
    <location>
        <begin position="227"/>
        <end position="393"/>
    </location>
</feature>
<dbReference type="CDD" id="cd09272">
    <property type="entry name" value="RNase_HI_RT_Ty1"/>
    <property type="match status" value="1"/>
</dbReference>
<accession>A0A922N2W2</accession>
<dbReference type="GO" id="GO:0046872">
    <property type="term" value="F:metal ion binding"/>
    <property type="evidence" value="ECO:0007669"/>
    <property type="project" value="UniProtKB-KW"/>
</dbReference>
<dbReference type="SUPFAM" id="SSF56672">
    <property type="entry name" value="DNA/RNA polymerases"/>
    <property type="match status" value="1"/>
</dbReference>
<keyword evidence="4" id="KW-0645">Protease</keyword>
<comment type="function">
    <text evidence="1">The aspartyl protease (PR) mediates the proteolytic cleavages of the Gag and Gag-Pol polyproteins after assembly of the VLP.</text>
</comment>
<dbReference type="GO" id="GO:0005634">
    <property type="term" value="C:nucleus"/>
    <property type="evidence" value="ECO:0007669"/>
    <property type="project" value="UniProtKB-ARBA"/>
</dbReference>
<keyword evidence="2" id="KW-0815">Transposition</keyword>
<keyword evidence="21" id="KW-0511">Multifunctional enzyme</keyword>
<evidence type="ECO:0000256" key="1">
    <source>
        <dbReference type="ARBA" id="ARBA00002180"/>
    </source>
</evidence>
<dbReference type="Pfam" id="PF25597">
    <property type="entry name" value="SH3_retrovirus"/>
    <property type="match status" value="1"/>
</dbReference>
<feature type="compositionally biased region" description="Acidic residues" evidence="24">
    <location>
        <begin position="501"/>
        <end position="520"/>
    </location>
</feature>
<evidence type="ECO:0000256" key="10">
    <source>
        <dbReference type="ARBA" id="ARBA00022759"/>
    </source>
</evidence>
<evidence type="ECO:0000256" key="18">
    <source>
        <dbReference type="ARBA" id="ARBA00023113"/>
    </source>
</evidence>
<feature type="compositionally biased region" description="Polar residues" evidence="24">
    <location>
        <begin position="532"/>
        <end position="544"/>
    </location>
</feature>
<evidence type="ECO:0000256" key="7">
    <source>
        <dbReference type="ARBA" id="ARBA00022723"/>
    </source>
</evidence>
<keyword evidence="7" id="KW-0479">Metal-binding</keyword>
<keyword evidence="5" id="KW-0548">Nucleotidyltransferase</keyword>
<evidence type="ECO:0000256" key="2">
    <source>
        <dbReference type="ARBA" id="ARBA00022578"/>
    </source>
</evidence>
<keyword evidence="11" id="KW-0378">Hydrolase</keyword>
<evidence type="ECO:0000256" key="13">
    <source>
        <dbReference type="ARBA" id="ARBA00022842"/>
    </source>
</evidence>
<keyword evidence="14" id="KW-0694">RNA-binding</keyword>
<keyword evidence="15" id="KW-0229">DNA integration</keyword>
<evidence type="ECO:0000256" key="23">
    <source>
        <dbReference type="ARBA" id="ARBA00049244"/>
    </source>
</evidence>
<dbReference type="GO" id="GO:0003677">
    <property type="term" value="F:DNA binding"/>
    <property type="evidence" value="ECO:0007669"/>
    <property type="project" value="UniProtKB-KW"/>
</dbReference>
<keyword evidence="13" id="KW-0460">Magnesium</keyword>
<evidence type="ECO:0000256" key="21">
    <source>
        <dbReference type="ARBA" id="ARBA00023268"/>
    </source>
</evidence>
<evidence type="ECO:0000256" key="11">
    <source>
        <dbReference type="ARBA" id="ARBA00022801"/>
    </source>
</evidence>
<evidence type="ECO:0000256" key="24">
    <source>
        <dbReference type="SAM" id="MobiDB-lite"/>
    </source>
</evidence>
<evidence type="ECO:0000256" key="9">
    <source>
        <dbReference type="ARBA" id="ARBA00022750"/>
    </source>
</evidence>
<evidence type="ECO:0000256" key="22">
    <source>
        <dbReference type="ARBA" id="ARBA00048173"/>
    </source>
</evidence>
<keyword evidence="8" id="KW-0547">Nucleotide-binding</keyword>
<keyword evidence="9" id="KW-0064">Aspartyl protease</keyword>
<evidence type="ECO:0000256" key="3">
    <source>
        <dbReference type="ARBA" id="ARBA00022612"/>
    </source>
</evidence>
<dbReference type="InterPro" id="IPR001584">
    <property type="entry name" value="Integrase_cat-core"/>
</dbReference>
<evidence type="ECO:0000256" key="14">
    <source>
        <dbReference type="ARBA" id="ARBA00022884"/>
    </source>
</evidence>
<keyword evidence="17" id="KW-0239">DNA-directed DNA polymerase</keyword>
<keyword evidence="17" id="KW-0808">Transferase</keyword>
<dbReference type="Proteomes" id="UP000249757">
    <property type="component" value="Unassembled WGS sequence"/>
</dbReference>
<comment type="caution">
    <text evidence="26">The sequence shown here is derived from an EMBL/GenBank/DDBJ whole genome shotgun (WGS) entry which is preliminary data.</text>
</comment>
<evidence type="ECO:0000259" key="25">
    <source>
        <dbReference type="PROSITE" id="PS50994"/>
    </source>
</evidence>
<keyword evidence="12" id="KW-0067">ATP-binding</keyword>
<evidence type="ECO:0000256" key="8">
    <source>
        <dbReference type="ARBA" id="ARBA00022741"/>
    </source>
</evidence>
<proteinExistence type="predicted"/>
<dbReference type="GO" id="GO:0003723">
    <property type="term" value="F:RNA binding"/>
    <property type="evidence" value="ECO:0007669"/>
    <property type="project" value="UniProtKB-KW"/>
</dbReference>
<protein>
    <submittedName>
        <fullName evidence="26">Pol protein</fullName>
    </submittedName>
</protein>
<feature type="region of interest" description="Disordered" evidence="24">
    <location>
        <begin position="575"/>
        <end position="603"/>
    </location>
</feature>
<dbReference type="GO" id="GO:0004190">
    <property type="term" value="F:aspartic-type endopeptidase activity"/>
    <property type="evidence" value="ECO:0007669"/>
    <property type="project" value="UniProtKB-KW"/>
</dbReference>
<evidence type="ECO:0000256" key="6">
    <source>
        <dbReference type="ARBA" id="ARBA00022722"/>
    </source>
</evidence>
<dbReference type="PANTHER" id="PTHR42648">
    <property type="entry name" value="TRANSPOSASE, PUTATIVE-RELATED"/>
    <property type="match status" value="1"/>
</dbReference>
<keyword evidence="18" id="KW-0917">Virion maturation</keyword>
<dbReference type="Gene3D" id="3.30.420.10">
    <property type="entry name" value="Ribonuclease H-like superfamily/Ribonuclease H"/>
    <property type="match status" value="1"/>
</dbReference>
<dbReference type="InterPro" id="IPR043502">
    <property type="entry name" value="DNA/RNA_pol_sf"/>
</dbReference>
<keyword evidence="20" id="KW-0233">DNA recombination</keyword>
<dbReference type="GO" id="GO:0006310">
    <property type="term" value="P:DNA recombination"/>
    <property type="evidence" value="ECO:0007669"/>
    <property type="project" value="UniProtKB-KW"/>
</dbReference>
<keyword evidence="19" id="KW-0238">DNA-binding</keyword>
<comment type="catalytic activity">
    <reaction evidence="22">
        <text>DNA(n) + a 2'-deoxyribonucleoside 5'-triphosphate = DNA(n+1) + diphosphate</text>
        <dbReference type="Rhea" id="RHEA:22508"/>
        <dbReference type="Rhea" id="RHEA-COMP:17339"/>
        <dbReference type="Rhea" id="RHEA-COMP:17340"/>
        <dbReference type="ChEBI" id="CHEBI:33019"/>
        <dbReference type="ChEBI" id="CHEBI:61560"/>
        <dbReference type="ChEBI" id="CHEBI:173112"/>
        <dbReference type="EC" id="2.7.7.49"/>
    </reaction>
</comment>
<dbReference type="InterPro" id="IPR013103">
    <property type="entry name" value="RVT_2"/>
</dbReference>
<dbReference type="PANTHER" id="PTHR42648:SF11">
    <property type="entry name" value="TRANSPOSON TY4-P GAG-POL POLYPROTEIN"/>
    <property type="match status" value="1"/>
</dbReference>
<dbReference type="GO" id="GO:0006508">
    <property type="term" value="P:proteolysis"/>
    <property type="evidence" value="ECO:0007669"/>
    <property type="project" value="UniProtKB-KW"/>
</dbReference>
<evidence type="ECO:0000256" key="16">
    <source>
        <dbReference type="ARBA" id="ARBA00022918"/>
    </source>
</evidence>
<evidence type="ECO:0000256" key="12">
    <source>
        <dbReference type="ARBA" id="ARBA00022840"/>
    </source>
</evidence>
<name>A0A922N2W2_9PLEO</name>
<organism evidence="26 27">
    <name type="scientific">Pyrenophora tritici-repentis</name>
    <dbReference type="NCBI Taxonomy" id="45151"/>
    <lineage>
        <taxon>Eukaryota</taxon>
        <taxon>Fungi</taxon>
        <taxon>Dikarya</taxon>
        <taxon>Ascomycota</taxon>
        <taxon>Pezizomycotina</taxon>
        <taxon>Dothideomycetes</taxon>
        <taxon>Pleosporomycetidae</taxon>
        <taxon>Pleosporales</taxon>
        <taxon>Pleosporineae</taxon>
        <taxon>Pleosporaceae</taxon>
        <taxon>Pyrenophora</taxon>
    </lineage>
</organism>
<evidence type="ECO:0000256" key="5">
    <source>
        <dbReference type="ARBA" id="ARBA00022695"/>
    </source>
</evidence>
<dbReference type="InterPro" id="IPR054722">
    <property type="entry name" value="PolX-like_BBD"/>
</dbReference>
<dbReference type="AlphaFoldDB" id="A0A922N2W2"/>
<dbReference type="GO" id="GO:0015074">
    <property type="term" value="P:DNA integration"/>
    <property type="evidence" value="ECO:0007669"/>
    <property type="project" value="UniProtKB-KW"/>
</dbReference>
<keyword evidence="6" id="KW-0540">Nuclease</keyword>